<keyword evidence="1" id="KW-0175">Coiled coil</keyword>
<evidence type="ECO:0000256" key="1">
    <source>
        <dbReference type="SAM" id="Coils"/>
    </source>
</evidence>
<reference evidence="2" key="1">
    <citation type="submission" date="2025-08" db="UniProtKB">
        <authorList>
            <consortium name="RefSeq"/>
        </authorList>
    </citation>
    <scope>IDENTIFICATION</scope>
</reference>
<accession>A0A1S4D6H7</accession>
<dbReference type="KEGG" id="nta:107826561"/>
<evidence type="ECO:0000313" key="2">
    <source>
        <dbReference type="RefSeq" id="XP_016509035.1"/>
    </source>
</evidence>
<proteinExistence type="predicted"/>
<dbReference type="PaxDb" id="4097-A0A1S4D6H7"/>
<feature type="coiled-coil region" evidence="1">
    <location>
        <begin position="27"/>
        <end position="117"/>
    </location>
</feature>
<protein>
    <submittedName>
        <fullName evidence="2">Uncharacterized protein</fullName>
    </submittedName>
</protein>
<dbReference type="SUPFAM" id="SSF58100">
    <property type="entry name" value="Bacterial hemolysins"/>
    <property type="match status" value="1"/>
</dbReference>
<organism evidence="2">
    <name type="scientific">Nicotiana tabacum</name>
    <name type="common">Common tobacco</name>
    <dbReference type="NCBI Taxonomy" id="4097"/>
    <lineage>
        <taxon>Eukaryota</taxon>
        <taxon>Viridiplantae</taxon>
        <taxon>Streptophyta</taxon>
        <taxon>Embryophyta</taxon>
        <taxon>Tracheophyta</taxon>
        <taxon>Spermatophyta</taxon>
        <taxon>Magnoliopsida</taxon>
        <taxon>eudicotyledons</taxon>
        <taxon>Gunneridae</taxon>
        <taxon>Pentapetalae</taxon>
        <taxon>asterids</taxon>
        <taxon>lamiids</taxon>
        <taxon>Solanales</taxon>
        <taxon>Solanaceae</taxon>
        <taxon>Nicotianoideae</taxon>
        <taxon>Nicotianeae</taxon>
        <taxon>Nicotiana</taxon>
    </lineage>
</organism>
<name>A0A1S4D6H7_TOBAC</name>
<dbReference type="RefSeq" id="XP_016509035.1">
    <property type="nucleotide sequence ID" value="XM_016653549.1"/>
</dbReference>
<sequence>MGASQGKDEMFGDLFAGVEEDDDLDALVALEEAFSKLRAELTHREEEFEKLSTELKELKTLYARREEELNSLRASPEKMLQERADFTGQIERKNALAEQLQEEISAKDAEILELKRCKDSTTLERNTLRGELAST</sequence>
<gene>
    <name evidence="2" type="primary">LOC107826561</name>
</gene>
<dbReference type="AlphaFoldDB" id="A0A1S4D6H7"/>